<accession>A0A6J1AGU2</accession>
<dbReference type="GeneID" id="110417913"/>
<feature type="compositionally biased region" description="Acidic residues" evidence="6">
    <location>
        <begin position="36"/>
        <end position="46"/>
    </location>
</feature>
<dbReference type="PANTHER" id="PTHR11654">
    <property type="entry name" value="OLIGOPEPTIDE TRANSPORTER-RELATED"/>
    <property type="match status" value="1"/>
</dbReference>
<dbReference type="RefSeq" id="XP_021286183.1">
    <property type="nucleotide sequence ID" value="XM_021430508.1"/>
</dbReference>
<keyword evidence="3 7" id="KW-0812">Transmembrane</keyword>
<gene>
    <name evidence="9" type="primary">LOC110417913</name>
</gene>
<evidence type="ECO:0000256" key="4">
    <source>
        <dbReference type="ARBA" id="ARBA00022989"/>
    </source>
</evidence>
<keyword evidence="5 7" id="KW-0472">Membrane</keyword>
<feature type="transmembrane region" description="Helical" evidence="7">
    <location>
        <begin position="614"/>
        <end position="634"/>
    </location>
</feature>
<feature type="transmembrane region" description="Helical" evidence="7">
    <location>
        <begin position="264"/>
        <end position="283"/>
    </location>
</feature>
<organism evidence="8 9">
    <name type="scientific">Herrania umbratica</name>
    <dbReference type="NCBI Taxonomy" id="108875"/>
    <lineage>
        <taxon>Eukaryota</taxon>
        <taxon>Viridiplantae</taxon>
        <taxon>Streptophyta</taxon>
        <taxon>Embryophyta</taxon>
        <taxon>Tracheophyta</taxon>
        <taxon>Spermatophyta</taxon>
        <taxon>Magnoliopsida</taxon>
        <taxon>eudicotyledons</taxon>
        <taxon>Gunneridae</taxon>
        <taxon>Pentapetalae</taxon>
        <taxon>rosids</taxon>
        <taxon>malvids</taxon>
        <taxon>Malvales</taxon>
        <taxon>Malvaceae</taxon>
        <taxon>Byttnerioideae</taxon>
        <taxon>Herrania</taxon>
    </lineage>
</organism>
<evidence type="ECO:0000256" key="6">
    <source>
        <dbReference type="SAM" id="MobiDB-lite"/>
    </source>
</evidence>
<evidence type="ECO:0000256" key="3">
    <source>
        <dbReference type="ARBA" id="ARBA00022692"/>
    </source>
</evidence>
<dbReference type="CDD" id="cd17416">
    <property type="entry name" value="MFS_NPF1_2"/>
    <property type="match status" value="1"/>
</dbReference>
<dbReference type="Pfam" id="PF00854">
    <property type="entry name" value="PTR2"/>
    <property type="match status" value="1"/>
</dbReference>
<protein>
    <submittedName>
        <fullName evidence="9">Protein NRT1/ PTR FAMILY 2.8-like</fullName>
    </submittedName>
</protein>
<evidence type="ECO:0000256" key="5">
    <source>
        <dbReference type="ARBA" id="ARBA00023136"/>
    </source>
</evidence>
<feature type="transmembrane region" description="Helical" evidence="7">
    <location>
        <begin position="173"/>
        <end position="196"/>
    </location>
</feature>
<comment type="subcellular location">
    <subcellularLocation>
        <location evidence="1">Membrane</location>
        <topology evidence="1">Multi-pass membrane protein</topology>
    </subcellularLocation>
</comment>
<evidence type="ECO:0000313" key="9">
    <source>
        <dbReference type="RefSeq" id="XP_021286183.1"/>
    </source>
</evidence>
<name>A0A6J1AGU2_9ROSI</name>
<keyword evidence="8" id="KW-1185">Reference proteome</keyword>
<evidence type="ECO:0000256" key="1">
    <source>
        <dbReference type="ARBA" id="ARBA00004141"/>
    </source>
</evidence>
<dbReference type="InterPro" id="IPR000109">
    <property type="entry name" value="POT_fam"/>
</dbReference>
<evidence type="ECO:0000313" key="8">
    <source>
        <dbReference type="Proteomes" id="UP000504621"/>
    </source>
</evidence>
<dbReference type="GO" id="GO:0016020">
    <property type="term" value="C:membrane"/>
    <property type="evidence" value="ECO:0007669"/>
    <property type="project" value="UniProtKB-SubCell"/>
</dbReference>
<feature type="transmembrane region" description="Helical" evidence="7">
    <location>
        <begin position="408"/>
        <end position="433"/>
    </location>
</feature>
<keyword evidence="4 7" id="KW-1133">Transmembrane helix</keyword>
<feature type="compositionally biased region" description="Acidic residues" evidence="6">
    <location>
        <begin position="14"/>
        <end position="28"/>
    </location>
</feature>
<comment type="similarity">
    <text evidence="2">Belongs to the major facilitator superfamily. Proton-dependent oligopeptide transporter (POT/PTR) (TC 2.A.17) family.</text>
</comment>
<dbReference type="InterPro" id="IPR036259">
    <property type="entry name" value="MFS_trans_sf"/>
</dbReference>
<feature type="transmembrane region" description="Helical" evidence="7">
    <location>
        <begin position="530"/>
        <end position="555"/>
    </location>
</feature>
<dbReference type="GO" id="GO:0022857">
    <property type="term" value="F:transmembrane transporter activity"/>
    <property type="evidence" value="ECO:0007669"/>
    <property type="project" value="InterPro"/>
</dbReference>
<proteinExistence type="inferred from homology"/>
<reference evidence="9" key="1">
    <citation type="submission" date="2025-08" db="UniProtKB">
        <authorList>
            <consortium name="RefSeq"/>
        </authorList>
    </citation>
    <scope>IDENTIFICATION</scope>
    <source>
        <tissue evidence="9">Leaf</tissue>
    </source>
</reference>
<dbReference type="SUPFAM" id="SSF103473">
    <property type="entry name" value="MFS general substrate transporter"/>
    <property type="match status" value="1"/>
</dbReference>
<feature type="transmembrane region" description="Helical" evidence="7">
    <location>
        <begin position="453"/>
        <end position="472"/>
    </location>
</feature>
<feature type="transmembrane region" description="Helical" evidence="7">
    <location>
        <begin position="289"/>
        <end position="311"/>
    </location>
</feature>
<sequence>MKRLNTFVDVQHNEEDDEAEGEYDETKEESDKKDESDIDDDEDENKENEYSSAARGRGKCAKLKPNSSAECSETEAESKLCMEDSSHSSSVVEAPLSPPARRGGWRAIMFIIGNETFEKVASLSLISNISVYLKTEYNMGSVSVVNVLNIWSGFSNITGIAGAYIADAFLGKFLTLLFGSIASFLGMAMMTLTSAVPRFKPSACEGESNCPQPQGWQLAILFSGLGMLSIGAGGIRPCNISFGADQFDTSTEKGRQQLATFFNWWYFFFTVALVVALTAVVYIQTNISWVIGFAIPTACLALSTIIFLIGYNTYNYVKPQGSIFVDMVKVIAAASKKRRFTITPGWDLYNPPVAGSDPSAMELPHSEWFKFLDKASIITDPSELDNHGMAKNSWRLCSLQTVEQLKCLLAVLPVWGSAIVYSTVIEQCSTFGILQAIQMSNSIGSHFKIPPGWMNLVPMLVLAVWIFIYECIYIPLAQKITKKDKRLTIQQRLGTGFVMSILSMLASGIVEKKRRDSALNHGLFASPYSLALLLPQFVIAGLAQAFASVALLEFLTTQMPENMRTVAGALFFLALSIAGYLGSLLVTIIQNVTEKIGKTPWLGGSDLNKNKLDLYYYVIATLGVVNLLYFFFFASRYVINNSDEIGREVRLEKPAARGSRSTSQCGLEDEEKVIGIA</sequence>
<evidence type="ECO:0000256" key="7">
    <source>
        <dbReference type="SAM" id="Phobius"/>
    </source>
</evidence>
<dbReference type="Proteomes" id="UP000504621">
    <property type="component" value="Unplaced"/>
</dbReference>
<dbReference type="AlphaFoldDB" id="A0A6J1AGU2"/>
<evidence type="ECO:0000256" key="2">
    <source>
        <dbReference type="ARBA" id="ARBA00005982"/>
    </source>
</evidence>
<feature type="transmembrane region" description="Helical" evidence="7">
    <location>
        <begin position="148"/>
        <end position="166"/>
    </location>
</feature>
<feature type="region of interest" description="Disordered" evidence="6">
    <location>
        <begin position="1"/>
        <end position="68"/>
    </location>
</feature>
<feature type="transmembrane region" description="Helical" evidence="7">
    <location>
        <begin position="567"/>
        <end position="589"/>
    </location>
</feature>
<dbReference type="Gene3D" id="1.20.1250.20">
    <property type="entry name" value="MFS general substrate transporter like domains"/>
    <property type="match status" value="1"/>
</dbReference>
<dbReference type="OrthoDB" id="8904098at2759"/>
<feature type="transmembrane region" description="Helical" evidence="7">
    <location>
        <begin position="493"/>
        <end position="510"/>
    </location>
</feature>